<name>X1U3R4_9ZZZZ</name>
<keyword evidence="1" id="KW-0129">CBS domain</keyword>
<organism evidence="3">
    <name type="scientific">marine sediment metagenome</name>
    <dbReference type="NCBI Taxonomy" id="412755"/>
    <lineage>
        <taxon>unclassified sequences</taxon>
        <taxon>metagenomes</taxon>
        <taxon>ecological metagenomes</taxon>
    </lineage>
</organism>
<dbReference type="EMBL" id="BARW01006183">
    <property type="protein sequence ID" value="GAI86939.1"/>
    <property type="molecule type" value="Genomic_DNA"/>
</dbReference>
<accession>X1U3R4</accession>
<gene>
    <name evidence="3" type="ORF">S12H4_12967</name>
</gene>
<dbReference type="InterPro" id="IPR051257">
    <property type="entry name" value="Diverse_CBS-Domain"/>
</dbReference>
<protein>
    <recommendedName>
        <fullName evidence="2">CBS domain-containing protein</fullName>
    </recommendedName>
</protein>
<dbReference type="Pfam" id="PF00571">
    <property type="entry name" value="CBS"/>
    <property type="match status" value="2"/>
</dbReference>
<dbReference type="InterPro" id="IPR000644">
    <property type="entry name" value="CBS_dom"/>
</dbReference>
<evidence type="ECO:0000259" key="2">
    <source>
        <dbReference type="PROSITE" id="PS51371"/>
    </source>
</evidence>
<proteinExistence type="predicted"/>
<dbReference type="PROSITE" id="PS51371">
    <property type="entry name" value="CBS"/>
    <property type="match status" value="2"/>
</dbReference>
<feature type="domain" description="CBS" evidence="2">
    <location>
        <begin position="1"/>
        <end position="48"/>
    </location>
</feature>
<feature type="non-terminal residue" evidence="3">
    <location>
        <position position="1"/>
    </location>
</feature>
<dbReference type="AlphaFoldDB" id="X1U3R4"/>
<evidence type="ECO:0000313" key="3">
    <source>
        <dbReference type="EMBL" id="GAI86939.1"/>
    </source>
</evidence>
<feature type="domain" description="CBS" evidence="2">
    <location>
        <begin position="57"/>
        <end position="113"/>
    </location>
</feature>
<dbReference type="SMART" id="SM00116">
    <property type="entry name" value="CBS"/>
    <property type="match status" value="2"/>
</dbReference>
<comment type="caution">
    <text evidence="3">The sequence shown here is derived from an EMBL/GenBank/DDBJ whole genome shotgun (WGS) entry which is preliminary data.</text>
</comment>
<dbReference type="Gene3D" id="3.10.580.10">
    <property type="entry name" value="CBS-domain"/>
    <property type="match status" value="1"/>
</dbReference>
<evidence type="ECO:0000256" key="1">
    <source>
        <dbReference type="ARBA" id="ARBA00023122"/>
    </source>
</evidence>
<dbReference type="PANTHER" id="PTHR43080">
    <property type="entry name" value="CBS DOMAIN-CONTAINING PROTEIN CBSX3, MITOCHONDRIAL"/>
    <property type="match status" value="1"/>
</dbReference>
<dbReference type="PANTHER" id="PTHR43080:SF2">
    <property type="entry name" value="CBS DOMAIN-CONTAINING PROTEIN"/>
    <property type="match status" value="1"/>
</dbReference>
<sequence length="121" mass="13430">GETNVRDSALLMTEKGIGSLIVMERGRAVGIVTKRDMMQKMVSLCLDPCETKIRDIMSSPLITAHKEMGILAAMRKMRENMITQLVVMDGEKLEGIISERDIIKAVSYASLASFKPLMRGK</sequence>
<dbReference type="SUPFAM" id="SSF54631">
    <property type="entry name" value="CBS-domain pair"/>
    <property type="match status" value="1"/>
</dbReference>
<dbReference type="InterPro" id="IPR046342">
    <property type="entry name" value="CBS_dom_sf"/>
</dbReference>
<reference evidence="3" key="1">
    <citation type="journal article" date="2014" name="Front. Microbiol.">
        <title>High frequency of phylogenetically diverse reductive dehalogenase-homologous genes in deep subseafloor sedimentary metagenomes.</title>
        <authorList>
            <person name="Kawai M."/>
            <person name="Futagami T."/>
            <person name="Toyoda A."/>
            <person name="Takaki Y."/>
            <person name="Nishi S."/>
            <person name="Hori S."/>
            <person name="Arai W."/>
            <person name="Tsubouchi T."/>
            <person name="Morono Y."/>
            <person name="Uchiyama I."/>
            <person name="Ito T."/>
            <person name="Fujiyama A."/>
            <person name="Inagaki F."/>
            <person name="Takami H."/>
        </authorList>
    </citation>
    <scope>NUCLEOTIDE SEQUENCE</scope>
    <source>
        <strain evidence="3">Expedition CK06-06</strain>
    </source>
</reference>